<dbReference type="PANTHER" id="PTHR46499">
    <property type="entry name" value="QUEUINE TRNA-RIBOSYLTRANSFERASE"/>
    <property type="match status" value="1"/>
</dbReference>
<keyword evidence="4" id="KW-0479">Metal-binding</keyword>
<gene>
    <name evidence="4" type="primary">tgt</name>
    <name evidence="6" type="ORF">UR88_C0001G0002</name>
</gene>
<dbReference type="EC" id="2.4.2.29" evidence="4"/>
<name>A0A0G0FEZ3_9BACT</name>
<dbReference type="GO" id="GO:0046872">
    <property type="term" value="F:metal ion binding"/>
    <property type="evidence" value="ECO:0007669"/>
    <property type="project" value="UniProtKB-KW"/>
</dbReference>
<dbReference type="SUPFAM" id="SSF51713">
    <property type="entry name" value="tRNA-guanine transglycosylase"/>
    <property type="match status" value="1"/>
</dbReference>
<dbReference type="Pfam" id="PF01702">
    <property type="entry name" value="TGT"/>
    <property type="match status" value="2"/>
</dbReference>
<comment type="cofactor">
    <cofactor evidence="4">
        <name>Zn(2+)</name>
        <dbReference type="ChEBI" id="CHEBI:29105"/>
    </cofactor>
    <text evidence="4">Binds 1 zinc ion per subunit.</text>
</comment>
<dbReference type="HAMAP" id="MF_00168">
    <property type="entry name" value="Q_tRNA_Tgt"/>
    <property type="match status" value="1"/>
</dbReference>
<evidence type="ECO:0000313" key="6">
    <source>
        <dbReference type="EMBL" id="KKP86000.1"/>
    </source>
</evidence>
<dbReference type="GO" id="GO:0008616">
    <property type="term" value="P:tRNA queuosine(34) biosynthetic process"/>
    <property type="evidence" value="ECO:0007669"/>
    <property type="project" value="UniProtKB-UniRule"/>
</dbReference>
<dbReference type="EMBL" id="LBQW01000001">
    <property type="protein sequence ID" value="KKP86000.1"/>
    <property type="molecule type" value="Genomic_DNA"/>
</dbReference>
<feature type="region of interest" description="RNA binding" evidence="4">
    <location>
        <begin position="328"/>
        <end position="334"/>
    </location>
</feature>
<feature type="domain" description="tRNA-guanine(15) transglycosylase-like" evidence="5">
    <location>
        <begin position="129"/>
        <end position="460"/>
    </location>
</feature>
<reference evidence="6 7" key="1">
    <citation type="journal article" date="2015" name="Nature">
        <title>rRNA introns, odd ribosomes, and small enigmatic genomes across a large radiation of phyla.</title>
        <authorList>
            <person name="Brown C.T."/>
            <person name="Hug L.A."/>
            <person name="Thomas B.C."/>
            <person name="Sharon I."/>
            <person name="Castelle C.J."/>
            <person name="Singh A."/>
            <person name="Wilkins M.J."/>
            <person name="Williams K.H."/>
            <person name="Banfield J.F."/>
        </authorList>
    </citation>
    <scope>NUCLEOTIDE SEQUENCE [LARGE SCALE GENOMIC DNA]</scope>
</reference>
<dbReference type="Gene3D" id="3.20.20.105">
    <property type="entry name" value="Queuine tRNA-ribosyltransferase-like"/>
    <property type="match status" value="1"/>
</dbReference>
<keyword evidence="3 4" id="KW-0819">tRNA processing</keyword>
<evidence type="ECO:0000256" key="4">
    <source>
        <dbReference type="HAMAP-Rule" id="MF_00168"/>
    </source>
</evidence>
<dbReference type="PANTHER" id="PTHR46499:SF1">
    <property type="entry name" value="QUEUINE TRNA-RIBOSYLTRANSFERASE"/>
    <property type="match status" value="1"/>
</dbReference>
<dbReference type="InterPro" id="IPR002616">
    <property type="entry name" value="tRNA_ribo_trans-like"/>
</dbReference>
<comment type="catalytic activity">
    <reaction evidence="4">
        <text>7-aminomethyl-7-carbaguanine + guanosine(34) in tRNA = 7-aminomethyl-7-carbaguanosine(34) in tRNA + guanine</text>
        <dbReference type="Rhea" id="RHEA:24104"/>
        <dbReference type="Rhea" id="RHEA-COMP:10341"/>
        <dbReference type="Rhea" id="RHEA-COMP:10342"/>
        <dbReference type="ChEBI" id="CHEBI:16235"/>
        <dbReference type="ChEBI" id="CHEBI:58703"/>
        <dbReference type="ChEBI" id="CHEBI:74269"/>
        <dbReference type="ChEBI" id="CHEBI:82833"/>
        <dbReference type="EC" id="2.4.2.29"/>
    </reaction>
</comment>
<evidence type="ECO:0000256" key="1">
    <source>
        <dbReference type="ARBA" id="ARBA00022676"/>
    </source>
</evidence>
<feature type="binding site" evidence="4">
    <location>
        <position position="385"/>
    </location>
    <ligand>
        <name>Zn(2+)</name>
        <dbReference type="ChEBI" id="CHEBI:29105"/>
    </ligand>
</feature>
<feature type="binding site" evidence="4">
    <location>
        <position position="387"/>
    </location>
    <ligand>
        <name>Zn(2+)</name>
        <dbReference type="ChEBI" id="CHEBI:29105"/>
    </ligand>
</feature>
<feature type="binding site" evidence="4">
    <location>
        <position position="390"/>
    </location>
    <ligand>
        <name>Zn(2+)</name>
        <dbReference type="ChEBI" id="CHEBI:29105"/>
    </ligand>
</feature>
<dbReference type="GO" id="GO:0005829">
    <property type="term" value="C:cytosol"/>
    <property type="evidence" value="ECO:0007669"/>
    <property type="project" value="TreeGrafter"/>
</dbReference>
<comment type="subunit">
    <text evidence="4">Homodimer. Within each dimer, one monomer is responsible for RNA recognition and catalysis, while the other monomer binds to the replacement base PreQ1.</text>
</comment>
<proteinExistence type="inferred from homology"/>
<feature type="region of interest" description="RNA binding; important for wobble base 34 recognition" evidence="4">
    <location>
        <begin position="352"/>
        <end position="356"/>
    </location>
</feature>
<dbReference type="UniPathway" id="UPA00392"/>
<sequence length="462" mass="51100">MIVMEFKIEKKISAKGESASGGKKCLGRAGILTTPHGEIKTPAFVAVATKATVKSLNPEQVKNIGIQIVLGNTYHLYLQPGDEIVRDAGGIGKFMSWLGPTMTDSGGFQVFSLGVAYGKDPKGKQASYGAGISKVMNKADLLLIPERFDDSDAPRLAKIGQDGVSFKSHLDGSIHYITPEKSIQIQHNLGADIIFAFDECTSPIEDLKYQEEALERTHRWAERSLREHKNFIASNFSSLRPSSGALRGPKRDPREQKIENNSVFFPALFGIVQGGREESLRKKSAKFIGSLDFDGFGIGGSFAKEDMSSAVKWVNEILPEDKPRHLLGIGEPEDLFMGIENGVDLFDCVLPTRLGRNGTIYTKNGKIIITNTKYRNDFGPLDEGCDCFTCKNLAPSETEGFRSGYSRAYVAHLFHGKEMLAGTLSSIHNLYFITHLVDKIRQSILDDGFLKFKKEFLKKYLK</sequence>
<comment type="pathway">
    <text evidence="4">tRNA modification; tRNA-queuosine biosynthesis.</text>
</comment>
<feature type="binding site" evidence="4">
    <location>
        <position position="198"/>
    </location>
    <ligand>
        <name>substrate</name>
    </ligand>
</feature>
<evidence type="ECO:0000256" key="3">
    <source>
        <dbReference type="ARBA" id="ARBA00022694"/>
    </source>
</evidence>
<dbReference type="AlphaFoldDB" id="A0A0G0FEZ3"/>
<feature type="domain" description="tRNA-guanine(15) transglycosylase-like" evidence="5">
    <location>
        <begin position="27"/>
        <end position="114"/>
    </location>
</feature>
<organism evidence="6 7">
    <name type="scientific">Candidatus Nomurabacteria bacterium GW2011_GWA1_35_8</name>
    <dbReference type="NCBI Taxonomy" id="1618727"/>
    <lineage>
        <taxon>Bacteria</taxon>
        <taxon>Candidatus Nomuraibacteriota</taxon>
    </lineage>
</organism>
<evidence type="ECO:0000313" key="7">
    <source>
        <dbReference type="Proteomes" id="UP000186383"/>
    </source>
</evidence>
<evidence type="ECO:0000256" key="2">
    <source>
        <dbReference type="ARBA" id="ARBA00022679"/>
    </source>
</evidence>
<dbReference type="NCBIfam" id="TIGR00449">
    <property type="entry name" value="tgt_general"/>
    <property type="match status" value="2"/>
</dbReference>
<comment type="function">
    <text evidence="4">Catalyzes the base-exchange of a guanine (G) residue with the queuine precursor 7-aminomethyl-7-deazaguanine (PreQ1) at position 34 (anticodon wobble position) in tRNAs with GU(N) anticodons (tRNA-Asp, -Asn, -His and -Tyr). Catalysis occurs through a double-displacement mechanism. The nucleophile active site attacks the C1' of nucleotide 34 to detach the guanine base from the RNA, forming a covalent enzyme-RNA intermediate. The proton acceptor active site deprotonates the incoming PreQ1, allowing a nucleophilic attack on the C1' of the ribose to form the product. After dissociation, two additional enzymatic reactions on the tRNA convert PreQ1 to queuine (Q), resulting in the hypermodified nucleoside queuosine (7-(((4,5-cis-dihydroxy-2-cyclopenten-1-yl)amino)methyl)-7-deazaguanosine).</text>
</comment>
<feature type="active site" description="Nucleophile" evidence="4">
    <location>
        <position position="347"/>
    </location>
</feature>
<dbReference type="GO" id="GO:0008479">
    <property type="term" value="F:tRNA-guanosine(34) queuine transglycosylase activity"/>
    <property type="evidence" value="ECO:0007669"/>
    <property type="project" value="UniProtKB-UniRule"/>
</dbReference>
<feature type="binding site" evidence="4">
    <location>
        <position position="273"/>
    </location>
    <ligand>
        <name>substrate</name>
    </ligand>
</feature>
<evidence type="ECO:0000259" key="5">
    <source>
        <dbReference type="Pfam" id="PF01702"/>
    </source>
</evidence>
<keyword evidence="2 4" id="KW-0808">Transferase</keyword>
<comment type="similarity">
    <text evidence="4">Belongs to the queuine tRNA-ribosyltransferase family.</text>
</comment>
<keyword evidence="4" id="KW-0862">Zinc</keyword>
<dbReference type="InterPro" id="IPR050076">
    <property type="entry name" value="ArchSynthase1/Queuine_TRR"/>
</dbReference>
<dbReference type="InterPro" id="IPR004803">
    <property type="entry name" value="TGT"/>
</dbReference>
<feature type="binding site" evidence="4">
    <location>
        <begin position="104"/>
        <end position="108"/>
    </location>
    <ligand>
        <name>substrate</name>
    </ligand>
</feature>
<accession>A0A0G0FEZ3</accession>
<keyword evidence="1 4" id="KW-0328">Glycosyltransferase</keyword>
<dbReference type="InterPro" id="IPR036511">
    <property type="entry name" value="TGT-like_sf"/>
</dbReference>
<dbReference type="Proteomes" id="UP000186383">
    <property type="component" value="Unassembled WGS sequence"/>
</dbReference>
<keyword evidence="4" id="KW-0671">Queuosine biosynthesis</keyword>
<feature type="active site" description="Proton acceptor" evidence="4">
    <location>
        <position position="104"/>
    </location>
</feature>
<feature type="binding site" evidence="4">
    <location>
        <position position="300"/>
    </location>
    <ligand>
        <name>substrate</name>
    </ligand>
</feature>
<protein>
    <recommendedName>
        <fullName evidence="4">Queuine tRNA-ribosyltransferase</fullName>
        <ecNumber evidence="4">2.4.2.29</ecNumber>
    </recommendedName>
    <alternativeName>
        <fullName evidence="4">Guanine insertion enzyme</fullName>
    </alternativeName>
    <alternativeName>
        <fullName evidence="4">tRNA-guanine transglycosylase</fullName>
    </alternativeName>
</protein>
<dbReference type="PATRIC" id="fig|1618727.3.peg.2"/>
<comment type="caution">
    <text evidence="6">The sequence shown here is derived from an EMBL/GenBank/DDBJ whole genome shotgun (WGS) entry which is preliminary data.</text>
</comment>
<feature type="binding site" evidence="4">
    <location>
        <position position="428"/>
    </location>
    <ligand>
        <name>Zn(2+)</name>
        <dbReference type="ChEBI" id="CHEBI:29105"/>
    </ligand>
</feature>